<evidence type="ECO:0000256" key="1">
    <source>
        <dbReference type="SAM" id="MobiDB-lite"/>
    </source>
</evidence>
<keyword evidence="4" id="KW-1185">Reference proteome</keyword>
<protein>
    <submittedName>
        <fullName evidence="3">Uncharacterized protein</fullName>
    </submittedName>
</protein>
<feature type="region of interest" description="Disordered" evidence="1">
    <location>
        <begin position="390"/>
        <end position="412"/>
    </location>
</feature>
<evidence type="ECO:0000313" key="4">
    <source>
        <dbReference type="Proteomes" id="UP000260665"/>
    </source>
</evidence>
<dbReference type="AlphaFoldDB" id="A0A3E1RGS4"/>
<name>A0A3E1RGS4_9BURK</name>
<keyword evidence="2" id="KW-0732">Signal</keyword>
<dbReference type="Proteomes" id="UP000260665">
    <property type="component" value="Unassembled WGS sequence"/>
</dbReference>
<feature type="signal peptide" evidence="2">
    <location>
        <begin position="1"/>
        <end position="25"/>
    </location>
</feature>
<organism evidence="3 4">
    <name type="scientific">Rhodoferax lacus</name>
    <dbReference type="NCBI Taxonomy" id="2184758"/>
    <lineage>
        <taxon>Bacteria</taxon>
        <taxon>Pseudomonadati</taxon>
        <taxon>Pseudomonadota</taxon>
        <taxon>Betaproteobacteria</taxon>
        <taxon>Burkholderiales</taxon>
        <taxon>Comamonadaceae</taxon>
        <taxon>Rhodoferax</taxon>
    </lineage>
</organism>
<reference evidence="3 4" key="1">
    <citation type="submission" date="2018-05" db="EMBL/GenBank/DDBJ databases">
        <title>Rhodoferax soyangensis sp.nov., isolated from an oligotrophic freshwater lake.</title>
        <authorList>
            <person name="Park M."/>
        </authorList>
    </citation>
    <scope>NUCLEOTIDE SEQUENCE [LARGE SCALE GENOMIC DNA]</scope>
    <source>
        <strain evidence="3 4">IMCC26218</strain>
    </source>
</reference>
<comment type="caution">
    <text evidence="3">The sequence shown here is derived from an EMBL/GenBank/DDBJ whole genome shotgun (WGS) entry which is preliminary data.</text>
</comment>
<dbReference type="OrthoDB" id="9180424at2"/>
<evidence type="ECO:0000313" key="3">
    <source>
        <dbReference type="EMBL" id="RFO98441.1"/>
    </source>
</evidence>
<accession>A0A3E1RGS4</accession>
<feature type="chain" id="PRO_5017823826" evidence="2">
    <location>
        <begin position="26"/>
        <end position="650"/>
    </location>
</feature>
<dbReference type="RefSeq" id="WP_117173047.1">
    <property type="nucleotide sequence ID" value="NZ_QFZK01000001.1"/>
</dbReference>
<sequence length="650" mass="68446">MKLNRKPVFWGVFAALLLASTCSSALTLGRVRGAAILGKPLDVSVLVQATAEEDVSSSCFEADVHYGDSPIERSRIVLTVQPGTQAGAHVVRITSSASIDEALVRLTLRAVCSPRASRQYTLLSDVVSEVAGAATASRAAARPETSGAQTAVAPAAATPVVAAPIPSVGLPVAAKAKAPAKPPAMPVLKLSQPPAKANNAINAAVLEDLQRRVDEIAKWQAGSTSAEDMLKSEARAKALESDIMGLKAVTAKNQQNIQMVAAAVESSTSQNYDRSLVYGLGALLLACVAALAYVALRVRSGGFSAAPWWSAEAAHHEAALPVVAARSTAPGSLGSSNPSVAAALDSAPTSLAERVTTGPAGIEPMAGTSVAATLSMNIAAAAAAAEPASAHQPVTAGRPARPDFAPSAPGNMKSINTKEMLDVRQQAEFFMALGQHDEAVRLLESSIRGSADSNPLVLLDLLKILHTLSRRSDFERYREEFNAQFTGRIPNYANFQMEGNGLDTYDEICHQIVVLWPTEYTIDYIEQCLVRLPEDDPEQGIDLEAFKDLLLLYGVLKRLDQAYDSDLAPFSASRPDQQALSQSASLNAGLTAPLPVSAGGYGAATAPMDLDLDLDLDLNLDVGPDVQKPAEHDNLIDFDMSAYMAHKKPD</sequence>
<dbReference type="EMBL" id="QFZK01000001">
    <property type="protein sequence ID" value="RFO98441.1"/>
    <property type="molecule type" value="Genomic_DNA"/>
</dbReference>
<proteinExistence type="predicted"/>
<evidence type="ECO:0000256" key="2">
    <source>
        <dbReference type="SAM" id="SignalP"/>
    </source>
</evidence>
<gene>
    <name evidence="3" type="ORF">DIC66_00675</name>
</gene>